<feature type="region of interest" description="Disordered" evidence="1">
    <location>
        <begin position="1"/>
        <end position="24"/>
    </location>
</feature>
<proteinExistence type="predicted"/>
<accession>A0A2I2G4M2</accession>
<gene>
    <name evidence="2" type="ORF">P170DRAFT_361414</name>
</gene>
<evidence type="ECO:0000313" key="3">
    <source>
        <dbReference type="Proteomes" id="UP000234275"/>
    </source>
</evidence>
<dbReference type="Proteomes" id="UP000234275">
    <property type="component" value="Unassembled WGS sequence"/>
</dbReference>
<organism evidence="2 3">
    <name type="scientific">Aspergillus steynii IBT 23096</name>
    <dbReference type="NCBI Taxonomy" id="1392250"/>
    <lineage>
        <taxon>Eukaryota</taxon>
        <taxon>Fungi</taxon>
        <taxon>Dikarya</taxon>
        <taxon>Ascomycota</taxon>
        <taxon>Pezizomycotina</taxon>
        <taxon>Eurotiomycetes</taxon>
        <taxon>Eurotiomycetidae</taxon>
        <taxon>Eurotiales</taxon>
        <taxon>Aspergillaceae</taxon>
        <taxon>Aspergillus</taxon>
        <taxon>Aspergillus subgen. Circumdati</taxon>
    </lineage>
</organism>
<evidence type="ECO:0000313" key="2">
    <source>
        <dbReference type="EMBL" id="PLB47830.1"/>
    </source>
</evidence>
<dbReference type="AlphaFoldDB" id="A0A2I2G4M2"/>
<sequence>RHANLSGLRHGERGQKARSEDFLLPGNKKSFPADRVLNSQIVVWKSIDVGVWINKSLQKRGNSSLLDWRDIETSS</sequence>
<feature type="compositionally biased region" description="Basic and acidic residues" evidence="1">
    <location>
        <begin position="9"/>
        <end position="21"/>
    </location>
</feature>
<reference evidence="2 3" key="1">
    <citation type="submission" date="2016-12" db="EMBL/GenBank/DDBJ databases">
        <title>The genomes of Aspergillus section Nigri reveals drivers in fungal speciation.</title>
        <authorList>
            <consortium name="DOE Joint Genome Institute"/>
            <person name="Vesth T.C."/>
            <person name="Nybo J."/>
            <person name="Theobald S."/>
            <person name="Brandl J."/>
            <person name="Frisvad J.C."/>
            <person name="Nielsen K.F."/>
            <person name="Lyhne E.K."/>
            <person name="Kogle M.E."/>
            <person name="Kuo A."/>
            <person name="Riley R."/>
            <person name="Clum A."/>
            <person name="Nolan M."/>
            <person name="Lipzen A."/>
            <person name="Salamov A."/>
            <person name="Henrissat B."/>
            <person name="Wiebenga A."/>
            <person name="De Vries R.P."/>
            <person name="Grigoriev I.V."/>
            <person name="Mortensen U.H."/>
            <person name="Andersen M.R."/>
            <person name="Baker S.E."/>
        </authorList>
    </citation>
    <scope>NUCLEOTIDE SEQUENCE [LARGE SCALE GENOMIC DNA]</scope>
    <source>
        <strain evidence="2 3">IBT 23096</strain>
    </source>
</reference>
<dbReference type="GeneID" id="36552167"/>
<dbReference type="EMBL" id="MSFO01000005">
    <property type="protein sequence ID" value="PLB47830.1"/>
    <property type="molecule type" value="Genomic_DNA"/>
</dbReference>
<comment type="caution">
    <text evidence="2">The sequence shown here is derived from an EMBL/GenBank/DDBJ whole genome shotgun (WGS) entry which is preliminary data.</text>
</comment>
<feature type="non-terminal residue" evidence="2">
    <location>
        <position position="1"/>
    </location>
</feature>
<evidence type="ECO:0000256" key="1">
    <source>
        <dbReference type="SAM" id="MobiDB-lite"/>
    </source>
</evidence>
<name>A0A2I2G4M2_9EURO</name>
<dbReference type="RefSeq" id="XP_024703132.1">
    <property type="nucleotide sequence ID" value="XM_024844467.1"/>
</dbReference>
<protein>
    <submittedName>
        <fullName evidence="2">Uncharacterized protein</fullName>
    </submittedName>
</protein>
<keyword evidence="3" id="KW-1185">Reference proteome</keyword>
<dbReference type="VEuPathDB" id="FungiDB:P170DRAFT_361414"/>